<reference evidence="2" key="2">
    <citation type="submission" date="2021-04" db="EMBL/GenBank/DDBJ databases">
        <authorList>
            <person name="Gilroy R."/>
        </authorList>
    </citation>
    <scope>NUCLEOTIDE SEQUENCE</scope>
    <source>
        <strain evidence="2">ChiGjej4B4-7305</strain>
    </source>
</reference>
<evidence type="ECO:0000256" key="1">
    <source>
        <dbReference type="SAM" id="SignalP"/>
    </source>
</evidence>
<dbReference type="PROSITE" id="PS51257">
    <property type="entry name" value="PROKAR_LIPOPROTEIN"/>
    <property type="match status" value="1"/>
</dbReference>
<gene>
    <name evidence="2" type="ORF">H9815_17490</name>
</gene>
<organism evidence="2 3">
    <name type="scientific">Candidatus Ruania gallistercoris</name>
    <dbReference type="NCBI Taxonomy" id="2838746"/>
    <lineage>
        <taxon>Bacteria</taxon>
        <taxon>Bacillati</taxon>
        <taxon>Actinomycetota</taxon>
        <taxon>Actinomycetes</taxon>
        <taxon>Micrococcales</taxon>
        <taxon>Ruaniaceae</taxon>
        <taxon>Ruania</taxon>
    </lineage>
</organism>
<comment type="caution">
    <text evidence="2">The sequence shown here is derived from an EMBL/GenBank/DDBJ whole genome shotgun (WGS) entry which is preliminary data.</text>
</comment>
<keyword evidence="1" id="KW-0732">Signal</keyword>
<sequence>MSRFTVRTALTAVAATAFVLVGLTGCTSTSYSCSNGSCTVTLKGAGASTDLDNLGGSGETTVALDGVDEGTATFSIDNEEATCTAGESMSVADLQVTCTEVGEDELTMEMTG</sequence>
<proteinExistence type="predicted"/>
<dbReference type="EMBL" id="DXBY01000302">
    <property type="protein sequence ID" value="HIZ37574.1"/>
    <property type="molecule type" value="Genomic_DNA"/>
</dbReference>
<reference evidence="2" key="1">
    <citation type="journal article" date="2021" name="PeerJ">
        <title>Extensive microbial diversity within the chicken gut microbiome revealed by metagenomics and culture.</title>
        <authorList>
            <person name="Gilroy R."/>
            <person name="Ravi A."/>
            <person name="Getino M."/>
            <person name="Pursley I."/>
            <person name="Horton D.L."/>
            <person name="Alikhan N.F."/>
            <person name="Baker D."/>
            <person name="Gharbi K."/>
            <person name="Hall N."/>
            <person name="Watson M."/>
            <person name="Adriaenssens E.M."/>
            <person name="Foster-Nyarko E."/>
            <person name="Jarju S."/>
            <person name="Secka A."/>
            <person name="Antonio M."/>
            <person name="Oren A."/>
            <person name="Chaudhuri R.R."/>
            <person name="La Ragione R."/>
            <person name="Hildebrand F."/>
            <person name="Pallen M.J."/>
        </authorList>
    </citation>
    <scope>NUCLEOTIDE SEQUENCE</scope>
    <source>
        <strain evidence="2">ChiGjej4B4-7305</strain>
    </source>
</reference>
<dbReference type="Proteomes" id="UP000824037">
    <property type="component" value="Unassembled WGS sequence"/>
</dbReference>
<feature type="signal peptide" evidence="1">
    <location>
        <begin position="1"/>
        <end position="17"/>
    </location>
</feature>
<accession>A0A9D2EH31</accession>
<dbReference type="AlphaFoldDB" id="A0A9D2EH31"/>
<evidence type="ECO:0000313" key="3">
    <source>
        <dbReference type="Proteomes" id="UP000824037"/>
    </source>
</evidence>
<feature type="chain" id="PRO_5038637150" evidence="1">
    <location>
        <begin position="18"/>
        <end position="112"/>
    </location>
</feature>
<protein>
    <submittedName>
        <fullName evidence="2">Uncharacterized protein</fullName>
    </submittedName>
</protein>
<name>A0A9D2EH31_9MICO</name>
<evidence type="ECO:0000313" key="2">
    <source>
        <dbReference type="EMBL" id="HIZ37574.1"/>
    </source>
</evidence>